<dbReference type="AlphaFoldDB" id="A0A3A8NWP0"/>
<comment type="caution">
    <text evidence="1">The sequence shown here is derived from an EMBL/GenBank/DDBJ whole genome shotgun (WGS) entry which is preliminary data.</text>
</comment>
<proteinExistence type="predicted"/>
<evidence type="ECO:0000313" key="2">
    <source>
        <dbReference type="Proteomes" id="UP000273405"/>
    </source>
</evidence>
<dbReference type="EMBL" id="RAWG01000005">
    <property type="protein sequence ID" value="RKH47919.1"/>
    <property type="molecule type" value="Genomic_DNA"/>
</dbReference>
<dbReference type="SUPFAM" id="SSF53335">
    <property type="entry name" value="S-adenosyl-L-methionine-dependent methyltransferases"/>
    <property type="match status" value="1"/>
</dbReference>
<dbReference type="CDD" id="cd02440">
    <property type="entry name" value="AdoMet_MTases"/>
    <property type="match status" value="1"/>
</dbReference>
<dbReference type="PANTHER" id="PTHR43464:SF23">
    <property type="entry name" value="JUVENILE HORMONE ACID O-METHYLTRANSFERASE"/>
    <property type="match status" value="1"/>
</dbReference>
<dbReference type="PANTHER" id="PTHR43464">
    <property type="entry name" value="METHYLTRANSFERASE"/>
    <property type="match status" value="1"/>
</dbReference>
<keyword evidence="1" id="KW-0489">Methyltransferase</keyword>
<dbReference type="Proteomes" id="UP000273405">
    <property type="component" value="Unassembled WGS sequence"/>
</dbReference>
<name>A0A3A8NWP0_9BACT</name>
<reference evidence="2" key="1">
    <citation type="submission" date="2018-09" db="EMBL/GenBank/DDBJ databases">
        <authorList>
            <person name="Livingstone P.G."/>
            <person name="Whitworth D.E."/>
        </authorList>
    </citation>
    <scope>NUCLEOTIDE SEQUENCE [LARGE SCALE GENOMIC DNA]</scope>
    <source>
        <strain evidence="2">CA040B</strain>
    </source>
</reference>
<keyword evidence="2" id="KW-1185">Reference proteome</keyword>
<keyword evidence="1" id="KW-0808">Transferase</keyword>
<gene>
    <name evidence="1" type="ORF">D7X12_01585</name>
</gene>
<dbReference type="GO" id="GO:0010420">
    <property type="term" value="F:polyprenyldihydroxybenzoate methyltransferase activity"/>
    <property type="evidence" value="ECO:0007669"/>
    <property type="project" value="TreeGrafter"/>
</dbReference>
<accession>A0A3A8NWP0</accession>
<dbReference type="InterPro" id="IPR029063">
    <property type="entry name" value="SAM-dependent_MTases_sf"/>
</dbReference>
<dbReference type="GO" id="GO:0032259">
    <property type="term" value="P:methylation"/>
    <property type="evidence" value="ECO:0007669"/>
    <property type="project" value="UniProtKB-KW"/>
</dbReference>
<dbReference type="Pfam" id="PF13489">
    <property type="entry name" value="Methyltransf_23"/>
    <property type="match status" value="1"/>
</dbReference>
<evidence type="ECO:0000313" key="1">
    <source>
        <dbReference type="EMBL" id="RKH47919.1"/>
    </source>
</evidence>
<dbReference type="Gene3D" id="3.40.50.150">
    <property type="entry name" value="Vaccinia Virus protein VP39"/>
    <property type="match status" value="1"/>
</dbReference>
<organism evidence="1 2">
    <name type="scientific">Corallococcus sicarius</name>
    <dbReference type="NCBI Taxonomy" id="2316726"/>
    <lineage>
        <taxon>Bacteria</taxon>
        <taxon>Pseudomonadati</taxon>
        <taxon>Myxococcota</taxon>
        <taxon>Myxococcia</taxon>
        <taxon>Myxococcales</taxon>
        <taxon>Cystobacterineae</taxon>
        <taxon>Myxococcaceae</taxon>
        <taxon>Corallococcus</taxon>
    </lineage>
</organism>
<sequence>MDDNRNAFTPYEPSADIAAALAFGVAWPGARVLEIGCGLGDDALLLAEAGCRVTAFDLSEICIAHARSRHDWLRRSDLIKHKCIFSVGDHRTLSKLARANRTFDLVSDRLVFSNIGNQRIRTKYLRDIAHLLRRGGLFFLRVGSSPVPSALAATDLTKTDKAILKDLFQPAGLRTGRNGTATKRATPLSGRWMPMLPNRGGYTPAAGVFLLEAKNLPRTSGSARST</sequence>
<protein>
    <submittedName>
        <fullName evidence="1">Class I SAM-dependent methyltransferase</fullName>
    </submittedName>
</protein>